<dbReference type="Proteomes" id="UP000298663">
    <property type="component" value="Unassembled WGS sequence"/>
</dbReference>
<evidence type="ECO:0000313" key="2">
    <source>
        <dbReference type="EMBL" id="TKR96098.1"/>
    </source>
</evidence>
<keyword evidence="3" id="KW-1185">Reference proteome</keyword>
<feature type="signal peptide" evidence="1">
    <location>
        <begin position="1"/>
        <end position="17"/>
    </location>
</feature>
<accession>A0A4U5PHR2</accession>
<dbReference type="AlphaFoldDB" id="A0A4U5PHR2"/>
<keyword evidence="1" id="KW-0732">Signal</keyword>
<evidence type="ECO:0008006" key="4">
    <source>
        <dbReference type="Google" id="ProtNLM"/>
    </source>
</evidence>
<reference evidence="2 3" key="2">
    <citation type="journal article" date="2019" name="G3 (Bethesda)">
        <title>Hybrid Assembly of the Genome of the Entomopathogenic Nematode Steinernema carpocapsae Identifies the X-Chromosome.</title>
        <authorList>
            <person name="Serra L."/>
            <person name="Macchietto M."/>
            <person name="Macias-Munoz A."/>
            <person name="McGill C.J."/>
            <person name="Rodriguez I.M."/>
            <person name="Rodriguez B."/>
            <person name="Murad R."/>
            <person name="Mortazavi A."/>
        </authorList>
    </citation>
    <scope>NUCLEOTIDE SEQUENCE [LARGE SCALE GENOMIC DNA]</scope>
    <source>
        <strain evidence="2 3">ALL</strain>
    </source>
</reference>
<name>A0A4U5PHR2_STECR</name>
<dbReference type="OrthoDB" id="4062651at2759"/>
<evidence type="ECO:0000256" key="1">
    <source>
        <dbReference type="SAM" id="SignalP"/>
    </source>
</evidence>
<feature type="chain" id="PRO_5020187414" description="EGF-like domain-containing protein" evidence="1">
    <location>
        <begin position="18"/>
        <end position="379"/>
    </location>
</feature>
<evidence type="ECO:0000313" key="3">
    <source>
        <dbReference type="Proteomes" id="UP000298663"/>
    </source>
</evidence>
<protein>
    <recommendedName>
        <fullName evidence="4">EGF-like domain-containing protein</fullName>
    </recommendedName>
</protein>
<sequence>MIKSFILLALFGPLSLAANLPNTECQKRPNGVIFFTHACTRKNVCRNGQLTSVPYDCGNNACCRGSNENMACQCRPGYYWAANKKDCEVDSTICKTNAPQGAWYIDNCTFTTVCIDGLRYVEEAKCPKNTRCGVNKEMTGGLDCVCDKGFVLSETTWECEDPKECQKRPANTWFYDIDCTRKKICRSGKLYSEVFRAGENSMCTKDAKGNDDYVCKPGYTWARNKKDCVSDHSMCKNLREGYTFLTDNCTLINVCLEGERISNDYKCDPNAHCGTDKNGLMNCLCNEGFTPDERESNKCHPNLNEDFCKNRKDSIAYITDNCSSINVCLDGEHFKDDYKCDPTRIVAPSMDIWLVCATRDLLRMRKITQSVILQFEYYA</sequence>
<dbReference type="EMBL" id="AZBU02000002">
    <property type="protein sequence ID" value="TKR96098.1"/>
    <property type="molecule type" value="Genomic_DNA"/>
</dbReference>
<reference evidence="2 3" key="1">
    <citation type="journal article" date="2015" name="Genome Biol.">
        <title>Comparative genomics of Steinernema reveals deeply conserved gene regulatory networks.</title>
        <authorList>
            <person name="Dillman A.R."/>
            <person name="Macchietto M."/>
            <person name="Porter C.F."/>
            <person name="Rogers A."/>
            <person name="Williams B."/>
            <person name="Antoshechkin I."/>
            <person name="Lee M.M."/>
            <person name="Goodwin Z."/>
            <person name="Lu X."/>
            <person name="Lewis E.E."/>
            <person name="Goodrich-Blair H."/>
            <person name="Stock S.P."/>
            <person name="Adams B.J."/>
            <person name="Sternberg P.W."/>
            <person name="Mortazavi A."/>
        </authorList>
    </citation>
    <scope>NUCLEOTIDE SEQUENCE [LARGE SCALE GENOMIC DNA]</scope>
    <source>
        <strain evidence="2 3">ALL</strain>
    </source>
</reference>
<gene>
    <name evidence="2" type="ORF">L596_010166</name>
</gene>
<organism evidence="2 3">
    <name type="scientific">Steinernema carpocapsae</name>
    <name type="common">Entomopathogenic nematode</name>
    <dbReference type="NCBI Taxonomy" id="34508"/>
    <lineage>
        <taxon>Eukaryota</taxon>
        <taxon>Metazoa</taxon>
        <taxon>Ecdysozoa</taxon>
        <taxon>Nematoda</taxon>
        <taxon>Chromadorea</taxon>
        <taxon>Rhabditida</taxon>
        <taxon>Tylenchina</taxon>
        <taxon>Panagrolaimomorpha</taxon>
        <taxon>Strongyloidoidea</taxon>
        <taxon>Steinernematidae</taxon>
        <taxon>Steinernema</taxon>
    </lineage>
</organism>
<comment type="caution">
    <text evidence="2">The sequence shown here is derived from an EMBL/GenBank/DDBJ whole genome shotgun (WGS) entry which is preliminary data.</text>
</comment>
<proteinExistence type="predicted"/>